<dbReference type="PANTHER" id="PTHR45947:SF15">
    <property type="entry name" value="TEICHURONIC ACID BIOSYNTHESIS GLYCOSYLTRANSFERASE TUAC-RELATED"/>
    <property type="match status" value="1"/>
</dbReference>
<dbReference type="GO" id="GO:0016757">
    <property type="term" value="F:glycosyltransferase activity"/>
    <property type="evidence" value="ECO:0007669"/>
    <property type="project" value="TreeGrafter"/>
</dbReference>
<accession>N0BBT7</accession>
<dbReference type="AlphaFoldDB" id="N0BBT7"/>
<dbReference type="EMBL" id="CP005587">
    <property type="protein sequence ID" value="AGK57585.1"/>
    <property type="molecule type" value="Genomic_DNA"/>
</dbReference>
<dbReference type="KEGG" id="hdt:HYPDE_29553"/>
<dbReference type="Pfam" id="PF13692">
    <property type="entry name" value="Glyco_trans_1_4"/>
    <property type="match status" value="1"/>
</dbReference>
<evidence type="ECO:0000313" key="2">
    <source>
        <dbReference type="Proteomes" id="UP000005952"/>
    </source>
</evidence>
<proteinExistence type="predicted"/>
<keyword evidence="2" id="KW-1185">Reference proteome</keyword>
<dbReference type="Proteomes" id="UP000005952">
    <property type="component" value="Chromosome"/>
</dbReference>
<dbReference type="SUPFAM" id="SSF53756">
    <property type="entry name" value="UDP-Glycosyltransferase/glycogen phosphorylase"/>
    <property type="match status" value="1"/>
</dbReference>
<dbReference type="Gene3D" id="3.40.50.2000">
    <property type="entry name" value="Glycogen Phosphorylase B"/>
    <property type="match status" value="2"/>
</dbReference>
<dbReference type="HOGENOM" id="CLU_009583_14_2_5"/>
<dbReference type="InterPro" id="IPR050194">
    <property type="entry name" value="Glycosyltransferase_grp1"/>
</dbReference>
<name>N0BBT7_9HYPH</name>
<gene>
    <name evidence="1" type="ORF">HYPDE_29553</name>
</gene>
<sequence>MQERRLNDMHTPLPKFAPTPRTKVAYVINQYPKVSHSFIRREIQALEEHDIAISRYAIRGWVDKTLVDPADREEQSRTIYILQQPILKLAVALLSAVVQNPRSFLAATGRAFSAMRRSKGRRLVHLAYLVEAAVIADWALKAGVEHIHAHFGTNSAEVAMLAHELTGLPYSFTVHGPEEFDRPVELGLPEKVKAASFVCAISSYGRSQLWRWLPYREWSKIKLVHCGLDAQFLAIAPTPATSKNRLVCIGRLCEQKGQLLLVDAVGRLASEGSDVEVVLAGDGEMRADIEKRIAKLNLADRISITGWIDSDRIIREIKQARALVLPSFAEGIPVVLMEAMALERPVISTYVAGIPELVKDRVSGWLTPAGDVNALTEAIKECLEASDDVLAMMGGNARQAALKDHNIATECEKLANLFQSSARRTRATID</sequence>
<dbReference type="CDD" id="cd03801">
    <property type="entry name" value="GT4_PimA-like"/>
    <property type="match status" value="1"/>
</dbReference>
<keyword evidence="1" id="KW-0808">Transferase</keyword>
<reference evidence="1 2" key="1">
    <citation type="journal article" date="2013" name="Genome Announc.">
        <title>Genome sequences for three denitrifying bacterial strains isolated from a uranium- and nitrate-contaminated subsurface environment.</title>
        <authorList>
            <person name="Venkatramanan R."/>
            <person name="Prakash O."/>
            <person name="Woyke T."/>
            <person name="Chain P."/>
            <person name="Goodwin L.A."/>
            <person name="Watson D."/>
            <person name="Brooks S."/>
            <person name="Kostka J.E."/>
            <person name="Green S.J."/>
        </authorList>
    </citation>
    <scope>NUCLEOTIDE SEQUENCE [LARGE SCALE GENOMIC DNA]</scope>
    <source>
        <strain evidence="1 2">1NES1</strain>
    </source>
</reference>
<dbReference type="eggNOG" id="COG0438">
    <property type="taxonomic scope" value="Bacteria"/>
</dbReference>
<dbReference type="PANTHER" id="PTHR45947">
    <property type="entry name" value="SULFOQUINOVOSYL TRANSFERASE SQD2"/>
    <property type="match status" value="1"/>
</dbReference>
<protein>
    <submittedName>
        <fullName evidence="1">Glycosyl transferase family protein</fullName>
    </submittedName>
</protein>
<evidence type="ECO:0000313" key="1">
    <source>
        <dbReference type="EMBL" id="AGK57585.1"/>
    </source>
</evidence>
<organism evidence="1 2">
    <name type="scientific">Hyphomicrobium denitrificans 1NES1</name>
    <dbReference type="NCBI Taxonomy" id="670307"/>
    <lineage>
        <taxon>Bacteria</taxon>
        <taxon>Pseudomonadati</taxon>
        <taxon>Pseudomonadota</taxon>
        <taxon>Alphaproteobacteria</taxon>
        <taxon>Hyphomicrobiales</taxon>
        <taxon>Hyphomicrobiaceae</taxon>
        <taxon>Hyphomicrobium</taxon>
    </lineage>
</organism>
<dbReference type="STRING" id="670307.HYPDE_29553"/>